<organism evidence="2 3">
    <name type="scientific">Lactarius akahatsu</name>
    <dbReference type="NCBI Taxonomy" id="416441"/>
    <lineage>
        <taxon>Eukaryota</taxon>
        <taxon>Fungi</taxon>
        <taxon>Dikarya</taxon>
        <taxon>Basidiomycota</taxon>
        <taxon>Agaricomycotina</taxon>
        <taxon>Agaricomycetes</taxon>
        <taxon>Russulales</taxon>
        <taxon>Russulaceae</taxon>
        <taxon>Lactarius</taxon>
    </lineage>
</organism>
<dbReference type="EMBL" id="JAKELL010000002">
    <property type="protein sequence ID" value="KAH9000246.1"/>
    <property type="molecule type" value="Genomic_DNA"/>
</dbReference>
<dbReference type="InterPro" id="IPR032514">
    <property type="entry name" value="GtaA_central"/>
</dbReference>
<keyword evidence="3" id="KW-1185">Reference proteome</keyword>
<sequence>MSSILKRAADIDQYSTIAVNLYAQWKSLALTDDRRLLAAYGLEHWAPTSSNHPSVSADSCLVLTPIRVGFQIYDGQSSFFDNLLLTSNFSDSGVPVDNLGWDTSVRVSSWDLFMVAMTPNQDLRTNLISSVYNRELKGSTDVLHQPSWEILDELLDPHSSGANCNTL</sequence>
<evidence type="ECO:0000259" key="1">
    <source>
        <dbReference type="Pfam" id="PF16335"/>
    </source>
</evidence>
<comment type="caution">
    <text evidence="2">The sequence shown here is derived from an EMBL/GenBank/DDBJ whole genome shotgun (WGS) entry which is preliminary data.</text>
</comment>
<accession>A0AAD4LS03</accession>
<protein>
    <recommendedName>
        <fullName evidence="1">Glutaminase A central domain-containing protein</fullName>
    </recommendedName>
</protein>
<proteinExistence type="predicted"/>
<evidence type="ECO:0000313" key="2">
    <source>
        <dbReference type="EMBL" id="KAH9000246.1"/>
    </source>
</evidence>
<gene>
    <name evidence="2" type="ORF">EDB92DRAFT_1983797</name>
</gene>
<dbReference type="Pfam" id="PF16335">
    <property type="entry name" value="GtaA_6_Hairpin"/>
    <property type="match status" value="1"/>
</dbReference>
<feature type="domain" description="Glutaminase A central" evidence="1">
    <location>
        <begin position="2"/>
        <end position="143"/>
    </location>
</feature>
<dbReference type="Proteomes" id="UP001201163">
    <property type="component" value="Unassembled WGS sequence"/>
</dbReference>
<reference evidence="2" key="1">
    <citation type="submission" date="2022-01" db="EMBL/GenBank/DDBJ databases">
        <title>Comparative genomics reveals a dynamic genome evolution in the ectomycorrhizal milk-cap (Lactarius) mushrooms.</title>
        <authorList>
            <consortium name="DOE Joint Genome Institute"/>
            <person name="Lebreton A."/>
            <person name="Tang N."/>
            <person name="Kuo A."/>
            <person name="LaButti K."/>
            <person name="Drula E."/>
            <person name="Barry K."/>
            <person name="Clum A."/>
            <person name="Lipzen A."/>
            <person name="Mousain D."/>
            <person name="Ng V."/>
            <person name="Wang R."/>
            <person name="Wang X."/>
            <person name="Dai Y."/>
            <person name="Henrissat B."/>
            <person name="Grigoriev I.V."/>
            <person name="Guerin-Laguette A."/>
            <person name="Yu F."/>
            <person name="Martin F.M."/>
        </authorList>
    </citation>
    <scope>NUCLEOTIDE SEQUENCE</scope>
    <source>
        <strain evidence="2">QP</strain>
    </source>
</reference>
<evidence type="ECO:0000313" key="3">
    <source>
        <dbReference type="Proteomes" id="UP001201163"/>
    </source>
</evidence>
<dbReference type="AlphaFoldDB" id="A0AAD4LS03"/>
<name>A0AAD4LS03_9AGAM</name>